<evidence type="ECO:0000313" key="6">
    <source>
        <dbReference type="Proteomes" id="UP000189705"/>
    </source>
</evidence>
<keyword evidence="4" id="KW-0963">Cytoplasm</keyword>
<evidence type="ECO:0000256" key="1">
    <source>
        <dbReference type="ARBA" id="ARBA00009673"/>
    </source>
</evidence>
<comment type="catalytic activity">
    <reaction evidence="2">
        <text>glycyl-tRNA(Ala) + H2O = tRNA(Ala) + glycine + H(+)</text>
        <dbReference type="Rhea" id="RHEA:53744"/>
        <dbReference type="Rhea" id="RHEA-COMP:9657"/>
        <dbReference type="Rhea" id="RHEA-COMP:13640"/>
        <dbReference type="ChEBI" id="CHEBI:15377"/>
        <dbReference type="ChEBI" id="CHEBI:15378"/>
        <dbReference type="ChEBI" id="CHEBI:57305"/>
        <dbReference type="ChEBI" id="CHEBI:78442"/>
        <dbReference type="ChEBI" id="CHEBI:78522"/>
        <dbReference type="EC" id="3.1.1.96"/>
    </reaction>
</comment>
<dbReference type="FunFam" id="3.50.80.10:FF:000001">
    <property type="entry name" value="D-aminoacyl-tRNA deacylase"/>
    <property type="match status" value="1"/>
</dbReference>
<dbReference type="GO" id="GO:0000049">
    <property type="term" value="F:tRNA binding"/>
    <property type="evidence" value="ECO:0007669"/>
    <property type="project" value="UniProtKB-KW"/>
</dbReference>
<keyword evidence="5" id="KW-1133">Transmembrane helix</keyword>
<evidence type="ECO:0000313" key="7">
    <source>
        <dbReference type="RefSeq" id="XP_025067917.1"/>
    </source>
</evidence>
<gene>
    <name evidence="7" type="primary">DTD1</name>
</gene>
<reference evidence="7" key="1">
    <citation type="submission" date="2025-08" db="UniProtKB">
        <authorList>
            <consortium name="RefSeq"/>
        </authorList>
    </citation>
    <scope>IDENTIFICATION</scope>
</reference>
<dbReference type="AlphaFoldDB" id="A0A3Q0H8K8"/>
<keyword evidence="4" id="KW-0378">Hydrolase</keyword>
<accession>A0A3Q0H8K8</accession>
<sequence length="308" mass="34576">MHGTAGPPPFLPRKSFCVSSPRIGCTARPVGSAVVGEWALGAEGKMSRAKAELWRNRFAIMYALSSWSLLGYVFYYYRIGDDDSLQRKSNMGGEQISSIGRGICVLLGISLEDTQRELEHMVRKILNLRVFEDESGKHWSKSVMDKQYEVLCVSQFTLQCILKGNKPDYHMAMPSEQSEPFYNNFLEQLRKAYKPELIKGGKFGAYMQVHIQNDGPVTIELESPAATVDPKQQLVPIKSMAASHKQQVFCGISGNQNFEDPLASSQDKNHRPPQAARLTFPEAEMQLASLNRLLDLVHCLRTTVHSHL</sequence>
<evidence type="ECO:0000256" key="3">
    <source>
        <dbReference type="ARBA" id="ARBA00048018"/>
    </source>
</evidence>
<comment type="subcellular location">
    <subcellularLocation>
        <location evidence="4">Cytoplasm</location>
    </subcellularLocation>
</comment>
<protein>
    <recommendedName>
        <fullName evidence="4">D-aminoacyl-tRNA deacylase</fullName>
        <ecNumber evidence="4">3.1.1.96</ecNumber>
    </recommendedName>
</protein>
<keyword evidence="5" id="KW-0812">Transmembrane</keyword>
<dbReference type="GO" id="GO:0005737">
    <property type="term" value="C:cytoplasm"/>
    <property type="evidence" value="ECO:0007669"/>
    <property type="project" value="UniProtKB-SubCell"/>
</dbReference>
<keyword evidence="5" id="KW-0472">Membrane</keyword>
<dbReference type="Proteomes" id="UP000189705">
    <property type="component" value="Unplaced"/>
</dbReference>
<dbReference type="STRING" id="38654.A0A3Q0H8K8"/>
<evidence type="ECO:0000256" key="5">
    <source>
        <dbReference type="SAM" id="Phobius"/>
    </source>
</evidence>
<organism evidence="6 7">
    <name type="scientific">Alligator sinensis</name>
    <name type="common">Chinese alligator</name>
    <dbReference type="NCBI Taxonomy" id="38654"/>
    <lineage>
        <taxon>Eukaryota</taxon>
        <taxon>Metazoa</taxon>
        <taxon>Chordata</taxon>
        <taxon>Craniata</taxon>
        <taxon>Vertebrata</taxon>
        <taxon>Euteleostomi</taxon>
        <taxon>Archelosauria</taxon>
        <taxon>Archosauria</taxon>
        <taxon>Crocodylia</taxon>
        <taxon>Alligatoridae</taxon>
        <taxon>Alligatorinae</taxon>
        <taxon>Alligator</taxon>
    </lineage>
</organism>
<evidence type="ECO:0000256" key="4">
    <source>
        <dbReference type="RuleBase" id="RU003470"/>
    </source>
</evidence>
<comment type="similarity">
    <text evidence="1 4">Belongs to the DTD family.</text>
</comment>
<dbReference type="GeneID" id="102380666"/>
<dbReference type="GO" id="GO:0106026">
    <property type="term" value="F:Gly-tRNA(Ala) deacylase activity"/>
    <property type="evidence" value="ECO:0007669"/>
    <property type="project" value="RHEA"/>
</dbReference>
<name>A0A3Q0H8K8_ALLSI</name>
<keyword evidence="4" id="KW-0694">RNA-binding</keyword>
<keyword evidence="6" id="KW-1185">Reference proteome</keyword>
<proteinExistence type="inferred from homology"/>
<dbReference type="InterPro" id="IPR023509">
    <property type="entry name" value="DTD-like_sf"/>
</dbReference>
<dbReference type="PANTHER" id="PTHR10472:SF5">
    <property type="entry name" value="D-AMINOACYL-TRNA DEACYLASE 1"/>
    <property type="match status" value="1"/>
</dbReference>
<evidence type="ECO:0000256" key="2">
    <source>
        <dbReference type="ARBA" id="ARBA00047676"/>
    </source>
</evidence>
<feature type="transmembrane region" description="Helical" evidence="5">
    <location>
        <begin position="58"/>
        <end position="77"/>
    </location>
</feature>
<dbReference type="KEGG" id="asn:102380666"/>
<dbReference type="SUPFAM" id="SSF69500">
    <property type="entry name" value="DTD-like"/>
    <property type="match status" value="1"/>
</dbReference>
<dbReference type="RefSeq" id="XP_025067917.1">
    <property type="nucleotide sequence ID" value="XM_025212132.1"/>
</dbReference>
<dbReference type="NCBIfam" id="TIGR00256">
    <property type="entry name" value="D-aminoacyl-tRNA deacylase"/>
    <property type="match status" value="1"/>
</dbReference>
<dbReference type="Gene3D" id="3.50.80.10">
    <property type="entry name" value="D-tyrosyl-tRNA(Tyr) deacylase"/>
    <property type="match status" value="1"/>
</dbReference>
<keyword evidence="4" id="KW-0820">tRNA-binding</keyword>
<comment type="catalytic activity">
    <reaction evidence="3">
        <text>a D-aminoacyl-tRNA + H2O = a tRNA + a D-alpha-amino acid + H(+)</text>
        <dbReference type="Rhea" id="RHEA:13953"/>
        <dbReference type="Rhea" id="RHEA-COMP:10123"/>
        <dbReference type="Rhea" id="RHEA-COMP:10124"/>
        <dbReference type="ChEBI" id="CHEBI:15377"/>
        <dbReference type="ChEBI" id="CHEBI:15378"/>
        <dbReference type="ChEBI" id="CHEBI:59871"/>
        <dbReference type="ChEBI" id="CHEBI:78442"/>
        <dbReference type="ChEBI" id="CHEBI:79333"/>
        <dbReference type="EC" id="3.1.1.96"/>
    </reaction>
</comment>
<dbReference type="PANTHER" id="PTHR10472">
    <property type="entry name" value="D-TYROSYL-TRNA TYR DEACYLASE"/>
    <property type="match status" value="1"/>
</dbReference>
<dbReference type="InParanoid" id="A0A3Q0H8K8"/>
<dbReference type="CTD" id="92675"/>
<dbReference type="EC" id="3.1.1.96" evidence="4"/>
<dbReference type="Pfam" id="PF02580">
    <property type="entry name" value="Tyr_Deacylase"/>
    <property type="match status" value="1"/>
</dbReference>
<dbReference type="GO" id="GO:0051500">
    <property type="term" value="F:D-tyrosyl-tRNA(Tyr) deacylase activity"/>
    <property type="evidence" value="ECO:0007669"/>
    <property type="project" value="TreeGrafter"/>
</dbReference>
<dbReference type="InterPro" id="IPR003732">
    <property type="entry name" value="Daa-tRNA_deacyls_DTD"/>
</dbReference>